<comment type="similarity">
    <text evidence="5">Belongs to the SAT4 family.</text>
</comment>
<dbReference type="InterPro" id="IPR052337">
    <property type="entry name" value="SAT4-like"/>
</dbReference>
<comment type="subcellular location">
    <subcellularLocation>
        <location evidence="1">Membrane</location>
        <topology evidence="1">Multi-pass membrane protein</topology>
    </subcellularLocation>
</comment>
<feature type="transmembrane region" description="Helical" evidence="7">
    <location>
        <begin position="117"/>
        <end position="138"/>
    </location>
</feature>
<dbReference type="PANTHER" id="PTHR33048">
    <property type="entry name" value="PTH11-LIKE INTEGRAL MEMBRANE PROTEIN (AFU_ORTHOLOGUE AFUA_5G11245)"/>
    <property type="match status" value="1"/>
</dbReference>
<accession>A0ABR3S065</accession>
<feature type="transmembrane region" description="Helical" evidence="7">
    <location>
        <begin position="192"/>
        <end position="214"/>
    </location>
</feature>
<evidence type="ECO:0000256" key="3">
    <source>
        <dbReference type="ARBA" id="ARBA00022989"/>
    </source>
</evidence>
<keyword evidence="4 7" id="KW-0472">Membrane</keyword>
<feature type="region of interest" description="Disordered" evidence="6">
    <location>
        <begin position="342"/>
        <end position="374"/>
    </location>
</feature>
<evidence type="ECO:0000256" key="1">
    <source>
        <dbReference type="ARBA" id="ARBA00004141"/>
    </source>
</evidence>
<evidence type="ECO:0000256" key="6">
    <source>
        <dbReference type="SAM" id="MobiDB-lite"/>
    </source>
</evidence>
<comment type="caution">
    <text evidence="9">The sequence shown here is derived from an EMBL/GenBank/DDBJ whole genome shotgun (WGS) entry which is preliminary data.</text>
</comment>
<keyword evidence="3 7" id="KW-1133">Transmembrane helix</keyword>
<dbReference type="Proteomes" id="UP001521785">
    <property type="component" value="Unassembled WGS sequence"/>
</dbReference>
<keyword evidence="10" id="KW-1185">Reference proteome</keyword>
<evidence type="ECO:0000256" key="5">
    <source>
        <dbReference type="ARBA" id="ARBA00038359"/>
    </source>
</evidence>
<dbReference type="Pfam" id="PF20684">
    <property type="entry name" value="Fung_rhodopsin"/>
    <property type="match status" value="1"/>
</dbReference>
<sequence>MPADVYHFNKHVWDVQPQLYVIQRKYVMAIESTFCLASGLIKVSILLFYKRLGSRAVSSTFRWAIRLTIVFITAYSIAFTLVPIFGCQPIAAFWEQSNIIKVAQGYKYECFNEGADVFSAAVISCAQDLLTAILPTFLYWHLQIPVRQKIALFGIFAIGYGVVAIGALRSYFSWQIFFETYDVTWVSWHVWTWTLLEVHIGAICANAPALKVFFKQVLRIKTSSSGSRSNTKNSGTKISANKVSQSSFSASTYSKVSMWRSSQQCRRYGHISEPYPESVHDLDGADHQQENYVASPPASKRSSIVTIIPNIENFELGAFRTQSPRKGQMNSISPSQENIQALPRIPSPYPAARLPPPTGLYTSPGKKSAWQSWS</sequence>
<protein>
    <recommendedName>
        <fullName evidence="8">Rhodopsin domain-containing protein</fullName>
    </recommendedName>
</protein>
<feature type="transmembrane region" description="Helical" evidence="7">
    <location>
        <begin position="26"/>
        <end position="49"/>
    </location>
</feature>
<reference evidence="9 10" key="1">
    <citation type="submission" date="2024-02" db="EMBL/GenBank/DDBJ databases">
        <title>De novo assembly and annotation of 12 fungi associated with fruit tree decline syndrome in Ontario, Canada.</title>
        <authorList>
            <person name="Sulman M."/>
            <person name="Ellouze W."/>
            <person name="Ilyukhin E."/>
        </authorList>
    </citation>
    <scope>NUCLEOTIDE SEQUENCE [LARGE SCALE GENOMIC DNA]</scope>
    <source>
        <strain evidence="9 10">M42-189</strain>
    </source>
</reference>
<proteinExistence type="inferred from homology"/>
<keyword evidence="2 7" id="KW-0812">Transmembrane</keyword>
<evidence type="ECO:0000256" key="4">
    <source>
        <dbReference type="ARBA" id="ARBA00023136"/>
    </source>
</evidence>
<dbReference type="InterPro" id="IPR049326">
    <property type="entry name" value="Rhodopsin_dom_fungi"/>
</dbReference>
<gene>
    <name evidence="9" type="ORF">SLS60_001724</name>
</gene>
<dbReference type="EMBL" id="JAKJXO020000002">
    <property type="protein sequence ID" value="KAL1610059.1"/>
    <property type="molecule type" value="Genomic_DNA"/>
</dbReference>
<evidence type="ECO:0000259" key="8">
    <source>
        <dbReference type="Pfam" id="PF20684"/>
    </source>
</evidence>
<dbReference type="PANTHER" id="PTHR33048:SF129">
    <property type="entry name" value="INTEGRAL MEMBRANE PROTEIN-RELATED"/>
    <property type="match status" value="1"/>
</dbReference>
<evidence type="ECO:0000256" key="7">
    <source>
        <dbReference type="SAM" id="Phobius"/>
    </source>
</evidence>
<evidence type="ECO:0000313" key="9">
    <source>
        <dbReference type="EMBL" id="KAL1610059.1"/>
    </source>
</evidence>
<organism evidence="9 10">
    <name type="scientific">Paraconiothyrium brasiliense</name>
    <dbReference type="NCBI Taxonomy" id="300254"/>
    <lineage>
        <taxon>Eukaryota</taxon>
        <taxon>Fungi</taxon>
        <taxon>Dikarya</taxon>
        <taxon>Ascomycota</taxon>
        <taxon>Pezizomycotina</taxon>
        <taxon>Dothideomycetes</taxon>
        <taxon>Pleosporomycetidae</taxon>
        <taxon>Pleosporales</taxon>
        <taxon>Massarineae</taxon>
        <taxon>Didymosphaeriaceae</taxon>
        <taxon>Paraconiothyrium</taxon>
    </lineage>
</organism>
<evidence type="ECO:0000256" key="2">
    <source>
        <dbReference type="ARBA" id="ARBA00022692"/>
    </source>
</evidence>
<feature type="domain" description="Rhodopsin" evidence="8">
    <location>
        <begin position="7"/>
        <end position="215"/>
    </location>
</feature>
<feature type="transmembrane region" description="Helical" evidence="7">
    <location>
        <begin position="61"/>
        <end position="85"/>
    </location>
</feature>
<name>A0ABR3S065_9PLEO</name>
<feature type="compositionally biased region" description="Pro residues" evidence="6">
    <location>
        <begin position="345"/>
        <end position="358"/>
    </location>
</feature>
<feature type="transmembrane region" description="Helical" evidence="7">
    <location>
        <begin position="150"/>
        <end position="172"/>
    </location>
</feature>
<evidence type="ECO:0000313" key="10">
    <source>
        <dbReference type="Proteomes" id="UP001521785"/>
    </source>
</evidence>